<proteinExistence type="predicted"/>
<dbReference type="EMBL" id="JAAXPE010000024">
    <property type="protein sequence ID" value="NKY87987.1"/>
    <property type="molecule type" value="Genomic_DNA"/>
</dbReference>
<evidence type="ECO:0000256" key="1">
    <source>
        <dbReference type="SAM" id="Phobius"/>
    </source>
</evidence>
<dbReference type="InterPro" id="IPR033458">
    <property type="entry name" value="DUF5134"/>
</dbReference>
<keyword evidence="1" id="KW-0812">Transmembrane</keyword>
<evidence type="ECO:0000313" key="2">
    <source>
        <dbReference type="EMBL" id="NKY87987.1"/>
    </source>
</evidence>
<sequence length="211" mass="21962">MGSFVTEHAMLRWAVAAAFVVAAAIVLVRHLAVPLAREGAEPTGAATPWSADHESDAAHLLMCLLMLAMVLFPAAAAPDALRGVLIAMMVVYAGLLLMRIGHRHTAFGGSSGFRVPAVAYHLVAAGAMLWATAGHHHASAEAGTDRLPVLPVAILAAVFVLDAVLMLIPRTRTMLWHRVSHPTGPPGALGAVPHVVMDLGMAYMLVAAVAG</sequence>
<dbReference type="Pfam" id="PF17197">
    <property type="entry name" value="DUF5134"/>
    <property type="match status" value="1"/>
</dbReference>
<feature type="transmembrane region" description="Helical" evidence="1">
    <location>
        <begin position="57"/>
        <end position="77"/>
    </location>
</feature>
<dbReference type="AlphaFoldDB" id="A0A7X6M256"/>
<reference evidence="2 3" key="1">
    <citation type="submission" date="2020-04" db="EMBL/GenBank/DDBJ databases">
        <title>MicrobeNet Type strains.</title>
        <authorList>
            <person name="Nicholson A.C."/>
        </authorList>
    </citation>
    <scope>NUCLEOTIDE SEQUENCE [LARGE SCALE GENOMIC DNA]</scope>
    <source>
        <strain evidence="2 3">DSM 44445</strain>
    </source>
</reference>
<feature type="transmembrane region" description="Helical" evidence="1">
    <location>
        <begin position="148"/>
        <end position="168"/>
    </location>
</feature>
<feature type="transmembrane region" description="Helical" evidence="1">
    <location>
        <begin position="83"/>
        <end position="101"/>
    </location>
</feature>
<protein>
    <submittedName>
        <fullName evidence="2">DUF5134 domain-containing protein</fullName>
    </submittedName>
</protein>
<dbReference type="RefSeq" id="WP_157171463.1">
    <property type="nucleotide sequence ID" value="NZ_CAWPHS010000017.1"/>
</dbReference>
<gene>
    <name evidence="2" type="ORF">HGA07_20470</name>
</gene>
<name>A0A7X6M256_9NOCA</name>
<keyword evidence="1" id="KW-0472">Membrane</keyword>
<evidence type="ECO:0000313" key="3">
    <source>
        <dbReference type="Proteomes" id="UP000523447"/>
    </source>
</evidence>
<organism evidence="2 3">
    <name type="scientific">Nocardia veterana</name>
    <dbReference type="NCBI Taxonomy" id="132249"/>
    <lineage>
        <taxon>Bacteria</taxon>
        <taxon>Bacillati</taxon>
        <taxon>Actinomycetota</taxon>
        <taxon>Actinomycetes</taxon>
        <taxon>Mycobacteriales</taxon>
        <taxon>Nocardiaceae</taxon>
        <taxon>Nocardia</taxon>
    </lineage>
</organism>
<keyword evidence="3" id="KW-1185">Reference proteome</keyword>
<comment type="caution">
    <text evidence="2">The sequence shown here is derived from an EMBL/GenBank/DDBJ whole genome shotgun (WGS) entry which is preliminary data.</text>
</comment>
<dbReference type="Proteomes" id="UP000523447">
    <property type="component" value="Unassembled WGS sequence"/>
</dbReference>
<feature type="transmembrane region" description="Helical" evidence="1">
    <location>
        <begin position="113"/>
        <end position="133"/>
    </location>
</feature>
<keyword evidence="1" id="KW-1133">Transmembrane helix</keyword>
<accession>A0A7X6M256</accession>
<feature type="transmembrane region" description="Helical" evidence="1">
    <location>
        <begin position="13"/>
        <end position="36"/>
    </location>
</feature>